<organism evidence="2 3">
    <name type="scientific">Ceriporiopsis subvermispora (strain B)</name>
    <name type="common">White-rot fungus</name>
    <name type="synonym">Gelatoporia subvermispora</name>
    <dbReference type="NCBI Taxonomy" id="914234"/>
    <lineage>
        <taxon>Eukaryota</taxon>
        <taxon>Fungi</taxon>
        <taxon>Dikarya</taxon>
        <taxon>Basidiomycota</taxon>
        <taxon>Agaricomycotina</taxon>
        <taxon>Agaricomycetes</taxon>
        <taxon>Polyporales</taxon>
        <taxon>Gelatoporiaceae</taxon>
        <taxon>Gelatoporia</taxon>
    </lineage>
</organism>
<evidence type="ECO:0000313" key="3">
    <source>
        <dbReference type="Proteomes" id="UP000016930"/>
    </source>
</evidence>
<name>M2QLP1_CERS8</name>
<dbReference type="OrthoDB" id="3239511at2759"/>
<evidence type="ECO:0000313" key="2">
    <source>
        <dbReference type="EMBL" id="EMD33070.1"/>
    </source>
</evidence>
<dbReference type="Pfam" id="PF18759">
    <property type="entry name" value="Plavaka"/>
    <property type="match status" value="1"/>
</dbReference>
<evidence type="ECO:0000256" key="1">
    <source>
        <dbReference type="SAM" id="MobiDB-lite"/>
    </source>
</evidence>
<reference evidence="2 3" key="1">
    <citation type="journal article" date="2012" name="Proc. Natl. Acad. Sci. U.S.A.">
        <title>Comparative genomics of Ceriporiopsis subvermispora and Phanerochaete chrysosporium provide insight into selective ligninolysis.</title>
        <authorList>
            <person name="Fernandez-Fueyo E."/>
            <person name="Ruiz-Duenas F.J."/>
            <person name="Ferreira P."/>
            <person name="Floudas D."/>
            <person name="Hibbett D.S."/>
            <person name="Canessa P."/>
            <person name="Larrondo L.F."/>
            <person name="James T.Y."/>
            <person name="Seelenfreund D."/>
            <person name="Lobos S."/>
            <person name="Polanco R."/>
            <person name="Tello M."/>
            <person name="Honda Y."/>
            <person name="Watanabe T."/>
            <person name="Watanabe T."/>
            <person name="Ryu J.S."/>
            <person name="Kubicek C.P."/>
            <person name="Schmoll M."/>
            <person name="Gaskell J."/>
            <person name="Hammel K.E."/>
            <person name="St John F.J."/>
            <person name="Vanden Wymelenberg A."/>
            <person name="Sabat G."/>
            <person name="Splinter BonDurant S."/>
            <person name="Syed K."/>
            <person name="Yadav J.S."/>
            <person name="Doddapaneni H."/>
            <person name="Subramanian V."/>
            <person name="Lavin J.L."/>
            <person name="Oguiza J.A."/>
            <person name="Perez G."/>
            <person name="Pisabarro A.G."/>
            <person name="Ramirez L."/>
            <person name="Santoyo F."/>
            <person name="Master E."/>
            <person name="Coutinho P.M."/>
            <person name="Henrissat B."/>
            <person name="Lombard V."/>
            <person name="Magnuson J.K."/>
            <person name="Kuees U."/>
            <person name="Hori C."/>
            <person name="Igarashi K."/>
            <person name="Samejima M."/>
            <person name="Held B.W."/>
            <person name="Barry K.W."/>
            <person name="LaButti K.M."/>
            <person name="Lapidus A."/>
            <person name="Lindquist E.A."/>
            <person name="Lucas S.M."/>
            <person name="Riley R."/>
            <person name="Salamov A.A."/>
            <person name="Hoffmeister D."/>
            <person name="Schwenk D."/>
            <person name="Hadar Y."/>
            <person name="Yarden O."/>
            <person name="de Vries R.P."/>
            <person name="Wiebenga A."/>
            <person name="Stenlid J."/>
            <person name="Eastwood D."/>
            <person name="Grigoriev I.V."/>
            <person name="Berka R.M."/>
            <person name="Blanchette R.A."/>
            <person name="Kersten P."/>
            <person name="Martinez A.T."/>
            <person name="Vicuna R."/>
            <person name="Cullen D."/>
        </authorList>
    </citation>
    <scope>NUCLEOTIDE SEQUENCE [LARGE SCALE GENOMIC DNA]</scope>
    <source>
        <strain evidence="2 3">B</strain>
    </source>
</reference>
<feature type="compositionally biased region" description="Low complexity" evidence="1">
    <location>
        <begin position="17"/>
        <end position="41"/>
    </location>
</feature>
<proteinExistence type="predicted"/>
<dbReference type="AlphaFoldDB" id="M2QLP1"/>
<sequence length="843" mass="95819">MRASSSQFAVPPPIAPPNTRAAAPPPRAAAAAPASIAHAGPSTAPAHDVDPSKPDGKRHKPDDILVQSHPHSGVPPTITPLEKFTRTPVIHEIPRPFGSPWAPFATHTDFVFADLCRRLKIGSKGTDELIGLIREIVKDHSSFTLQWQKDVESLWEAAAKKNTHTTCTIAPIWEWVKDLVKDPVLAPHFNWNAQKLYKFDGDTWIRFFGIISYVDKTNLTSFGTQKGYPIVVRCANLPVHIRNSHGVGGGRIVGWLPIVESETSGGSAEEADFNRIIWHHSSWKCLGSLVGPAQFGECVIGTNCGTKGSAPCCVCYTCRNGLFQYCEKFKARTHKESWELYDEAQQLLSKTAKRDHLKPFRIQLVENIFWRIPHLNIYAALSFDRLHTNHLELKMYILHMGVRVKRTINAQCTLFPRWRNLKHLTAITDIIFQDRLTYEDMSKIILFVVHNVVNKDNHPECYALLKCIQSCLNLDIYLSFEVHTDETINATWAELKLFMQLLTTQEYVDMAATAKDWNFPKIHLLMHMVDDILDKGATRNMNTKPNEQMHGILKETYQDMTNFKDVATQILREEHQRYAADHIRVIITTCDEFDKKSKDNYAAAMISQRQFGNVILGSRQRNVMLGTLQSEHQNDPEYANFAQELGEYVTEFFELNGIALPDRKPIKLSANHKIVEYQLLKCYYASTIDWRVNNDYLHASPLFHGNPRYDVVIVKTTVPANSDPENNISKSDNGNSALEWHYFAQILYMSTLEIGNTHHPFALVHPYNADISDFPEKDTDLGLYRIRQESAHTSHFIPLRSVIPGAVVVPTFDTENDFFVVDTIDPDIFFRLLVLYDTSSVES</sequence>
<dbReference type="InterPro" id="IPR041078">
    <property type="entry name" value="Plavaka"/>
</dbReference>
<feature type="compositionally biased region" description="Basic and acidic residues" evidence="1">
    <location>
        <begin position="47"/>
        <end position="63"/>
    </location>
</feature>
<dbReference type="Proteomes" id="UP000016930">
    <property type="component" value="Unassembled WGS sequence"/>
</dbReference>
<keyword evidence="3" id="KW-1185">Reference proteome</keyword>
<dbReference type="EMBL" id="KB445807">
    <property type="protein sequence ID" value="EMD33070.1"/>
    <property type="molecule type" value="Genomic_DNA"/>
</dbReference>
<gene>
    <name evidence="2" type="ORF">CERSUDRAFT_68155</name>
</gene>
<protein>
    <submittedName>
        <fullName evidence="2">Uncharacterized protein</fullName>
    </submittedName>
</protein>
<dbReference type="STRING" id="914234.M2QLP1"/>
<dbReference type="HOGENOM" id="CLU_009122_0_0_1"/>
<feature type="region of interest" description="Disordered" evidence="1">
    <location>
        <begin position="1"/>
        <end position="80"/>
    </location>
</feature>
<accession>M2QLP1</accession>